<keyword evidence="3" id="KW-1185">Reference proteome</keyword>
<dbReference type="EMBL" id="QZCH01000022">
    <property type="protein sequence ID" value="RJG41985.1"/>
    <property type="molecule type" value="Genomic_DNA"/>
</dbReference>
<dbReference type="SUPFAM" id="SSF48452">
    <property type="entry name" value="TPR-like"/>
    <property type="match status" value="1"/>
</dbReference>
<dbReference type="InterPro" id="IPR011990">
    <property type="entry name" value="TPR-like_helical_dom_sf"/>
</dbReference>
<dbReference type="PROSITE" id="PS50005">
    <property type="entry name" value="TPR"/>
    <property type="match status" value="1"/>
</dbReference>
<proteinExistence type="predicted"/>
<gene>
    <name evidence="2" type="ORF">D1Z90_15225</name>
</gene>
<feature type="repeat" description="TPR" evidence="1">
    <location>
        <begin position="214"/>
        <end position="247"/>
    </location>
</feature>
<protein>
    <submittedName>
        <fullName evidence="2">Uncharacterized protein</fullName>
    </submittedName>
</protein>
<dbReference type="Gene3D" id="1.25.40.10">
    <property type="entry name" value="Tetratricopeptide repeat domain"/>
    <property type="match status" value="1"/>
</dbReference>
<dbReference type="PROSITE" id="PS51257">
    <property type="entry name" value="PROKAR_LIPOPROTEIN"/>
    <property type="match status" value="1"/>
</dbReference>
<reference evidence="2 3" key="1">
    <citation type="submission" date="2018-09" db="EMBL/GenBank/DDBJ databases">
        <authorList>
            <person name="Wang F."/>
        </authorList>
    </citation>
    <scope>NUCLEOTIDE SEQUENCE [LARGE SCALE GENOMIC DNA]</scope>
    <source>
        <strain evidence="2 3">PLHSC7-2</strain>
    </source>
</reference>
<evidence type="ECO:0000256" key="1">
    <source>
        <dbReference type="PROSITE-ProRule" id="PRU00339"/>
    </source>
</evidence>
<sequence length="472" mass="52240">MIRIQSVTAAMLLLILTGCSTVAVKSVFVGYDQQLQSTRQLAWQGQFDAAAQSIELGPVDSRNHILQLLQQGRALFLAQDFEASLTRFQQAAQVLAQLDRQAQYRLSQGVNLAATTVTNDNLIPYELPDYERTMLHHYLAINYLALSRVEPALVEVRKARQAQLMAAQKRQDELRQAANEAAEQGVIPDVNAAFNGYPDMSGLIGNVKNGYQNAYTFYVSALLYELVDEPNAAYIDYKKALEIAPDNRYIQQRLLVLAKRLGMTQDLAMYQKLFTQFDSHSAQDGRVVILIEQDLVAAKQDMHLPIPIRSSDGYYGVFNVAVPVYNQAPRRAAPLSIYQGNTLVAHSAEITGITNLAAKQLQEDMPAMLVRQAIRVYTKEMVRKNVADSAGDWGNLLVNLYNTLSETADTRSWSLLPGNVQVMDLSLGSGEQSLELRQGASRLPLNIAVAPGQTRLLLVTSMAGKLYLSASN</sequence>
<dbReference type="SMART" id="SM00028">
    <property type="entry name" value="TPR"/>
    <property type="match status" value="2"/>
</dbReference>
<accession>A0A418YC00</accession>
<name>A0A418YC00_9GAMM</name>
<comment type="caution">
    <text evidence="2">The sequence shown here is derived from an EMBL/GenBank/DDBJ whole genome shotgun (WGS) entry which is preliminary data.</text>
</comment>
<dbReference type="AlphaFoldDB" id="A0A418YC00"/>
<keyword evidence="1" id="KW-0802">TPR repeat</keyword>
<dbReference type="InterPro" id="IPR019734">
    <property type="entry name" value="TPR_rpt"/>
</dbReference>
<reference evidence="2 3" key="2">
    <citation type="submission" date="2019-01" db="EMBL/GenBank/DDBJ databases">
        <title>Motilimonas pumilus sp. nov., isolated from the gut of sea cucumber (Apostichopus japonicus).</title>
        <authorList>
            <person name="Wang F.-Q."/>
            <person name="Ren L.-H."/>
            <person name="Lin Y.-W."/>
            <person name="Sun G.-H."/>
            <person name="Du Z.-J."/>
            <person name="Zhao J.-X."/>
            <person name="Liu X.-J."/>
            <person name="Liu L.-J."/>
        </authorList>
    </citation>
    <scope>NUCLEOTIDE SEQUENCE [LARGE SCALE GENOMIC DNA]</scope>
    <source>
        <strain evidence="2 3">PLHSC7-2</strain>
    </source>
</reference>
<evidence type="ECO:0000313" key="2">
    <source>
        <dbReference type="EMBL" id="RJG41985.1"/>
    </source>
</evidence>
<organism evidence="2 3">
    <name type="scientific">Motilimonas pumila</name>
    <dbReference type="NCBI Taxonomy" id="2303987"/>
    <lineage>
        <taxon>Bacteria</taxon>
        <taxon>Pseudomonadati</taxon>
        <taxon>Pseudomonadota</taxon>
        <taxon>Gammaproteobacteria</taxon>
        <taxon>Alteromonadales</taxon>
        <taxon>Alteromonadales genera incertae sedis</taxon>
        <taxon>Motilimonas</taxon>
    </lineage>
</organism>
<evidence type="ECO:0000313" key="3">
    <source>
        <dbReference type="Proteomes" id="UP000283255"/>
    </source>
</evidence>
<dbReference type="Proteomes" id="UP000283255">
    <property type="component" value="Unassembled WGS sequence"/>
</dbReference>